<name>A0A654M1G3_9ARCH</name>
<dbReference type="AlphaFoldDB" id="A0A654M1G3"/>
<evidence type="ECO:0000313" key="1">
    <source>
        <dbReference type="EMBL" id="ALI36339.1"/>
    </source>
</evidence>
<organism evidence="1 2">
    <name type="scientific">Candidatus Nitrosocosmicus oleophilus</name>
    <dbReference type="NCBI Taxonomy" id="1353260"/>
    <lineage>
        <taxon>Archaea</taxon>
        <taxon>Nitrososphaerota</taxon>
        <taxon>Nitrososphaeria</taxon>
        <taxon>Nitrososphaerales</taxon>
        <taxon>Nitrososphaeraceae</taxon>
        <taxon>Candidatus Nitrosocosmicus</taxon>
    </lineage>
</organism>
<reference evidence="2" key="1">
    <citation type="submission" date="2015-10" db="EMBL/GenBank/DDBJ databases">
        <title>Niche specialization of a soil ammonia-oxidizing archaeon, Candidatus Nitrosocosmicus oleophilus.</title>
        <authorList>
            <person name="Jung M.-Y."/>
            <person name="Rhee S.-K."/>
        </authorList>
    </citation>
    <scope>NUCLEOTIDE SEQUENCE [LARGE SCALE GENOMIC DNA]</scope>
    <source>
        <strain evidence="2">MY3</strain>
    </source>
</reference>
<keyword evidence="2" id="KW-1185">Reference proteome</keyword>
<dbReference type="Proteomes" id="UP000058925">
    <property type="component" value="Chromosome"/>
</dbReference>
<sequence>MVMFSRQAINNSTFEDDSEIGNVVFLTGHAFIPKHRFKATIIGLQVESINLFT</sequence>
<dbReference type="EMBL" id="CP012850">
    <property type="protein sequence ID" value="ALI36339.1"/>
    <property type="molecule type" value="Genomic_DNA"/>
</dbReference>
<proteinExistence type="predicted"/>
<protein>
    <submittedName>
        <fullName evidence="1">Uncharacterized protein</fullName>
    </submittedName>
</protein>
<gene>
    <name evidence="1" type="ORF">NMY3_02139</name>
</gene>
<evidence type="ECO:0000313" key="2">
    <source>
        <dbReference type="Proteomes" id="UP000058925"/>
    </source>
</evidence>
<accession>A0A654M1G3</accession>
<dbReference type="KEGG" id="taa:NMY3_02139"/>